<comment type="caution">
    <text evidence="1">The sequence shown here is derived from an EMBL/GenBank/DDBJ whole genome shotgun (WGS) entry which is preliminary data.</text>
</comment>
<organism evidence="1 2">
    <name type="scientific">Entomophthora muscae</name>
    <dbReference type="NCBI Taxonomy" id="34485"/>
    <lineage>
        <taxon>Eukaryota</taxon>
        <taxon>Fungi</taxon>
        <taxon>Fungi incertae sedis</taxon>
        <taxon>Zoopagomycota</taxon>
        <taxon>Entomophthoromycotina</taxon>
        <taxon>Entomophthoromycetes</taxon>
        <taxon>Entomophthorales</taxon>
        <taxon>Entomophthoraceae</taxon>
        <taxon>Entomophthora</taxon>
    </lineage>
</organism>
<gene>
    <name evidence="1" type="ORF">DSO57_1006287</name>
</gene>
<evidence type="ECO:0000313" key="2">
    <source>
        <dbReference type="Proteomes" id="UP001165960"/>
    </source>
</evidence>
<keyword evidence="2" id="KW-1185">Reference proteome</keyword>
<reference evidence="1" key="1">
    <citation type="submission" date="2022-04" db="EMBL/GenBank/DDBJ databases">
        <title>Genome of the entomopathogenic fungus Entomophthora muscae.</title>
        <authorList>
            <person name="Elya C."/>
            <person name="Lovett B.R."/>
            <person name="Lee E."/>
            <person name="Macias A.M."/>
            <person name="Hajek A.E."/>
            <person name="De Bivort B.L."/>
            <person name="Kasson M.T."/>
            <person name="De Fine Licht H.H."/>
            <person name="Stajich J.E."/>
        </authorList>
    </citation>
    <scope>NUCLEOTIDE SEQUENCE</scope>
    <source>
        <strain evidence="1">Berkeley</strain>
    </source>
</reference>
<sequence>MKSFAFFASIFAQAIAAIATPITIKDNKPYALDFRKFKCEGSSRLTVTLLKAKGRQTYLYPVFQKKQHIKLFKLTHGKYVKSKRNKKLPKGKNHGSKYRSVLAKYKIKKVLFTSNNKNPKYSVYVIPPKGSRRTVQGKPHKLNVDIQADFECRDKNNNTQQEIFTTPITFTSN</sequence>
<proteinExistence type="predicted"/>
<accession>A0ACC2SKB1</accession>
<dbReference type="Proteomes" id="UP001165960">
    <property type="component" value="Unassembled WGS sequence"/>
</dbReference>
<dbReference type="EMBL" id="QTSX02004988">
    <property type="protein sequence ID" value="KAJ9062839.1"/>
    <property type="molecule type" value="Genomic_DNA"/>
</dbReference>
<name>A0ACC2SKB1_9FUNG</name>
<evidence type="ECO:0000313" key="1">
    <source>
        <dbReference type="EMBL" id="KAJ9062839.1"/>
    </source>
</evidence>
<protein>
    <submittedName>
        <fullName evidence="1">Uncharacterized protein</fullName>
    </submittedName>
</protein>